<organism evidence="2 3">
    <name type="scientific">Segatella copri</name>
    <dbReference type="NCBI Taxonomy" id="165179"/>
    <lineage>
        <taxon>Bacteria</taxon>
        <taxon>Pseudomonadati</taxon>
        <taxon>Bacteroidota</taxon>
        <taxon>Bacteroidia</taxon>
        <taxon>Bacteroidales</taxon>
        <taxon>Prevotellaceae</taxon>
        <taxon>Segatella</taxon>
    </lineage>
</organism>
<dbReference type="Gene3D" id="3.80.10.10">
    <property type="entry name" value="Ribonuclease Inhibitor"/>
    <property type="match status" value="3"/>
</dbReference>
<evidence type="ECO:0000259" key="1">
    <source>
        <dbReference type="Pfam" id="PF19898"/>
    </source>
</evidence>
<dbReference type="InterPro" id="IPR032675">
    <property type="entry name" value="LRR_dom_sf"/>
</dbReference>
<gene>
    <name evidence="2" type="ORF">F7D20_07650</name>
</gene>
<reference evidence="2 3" key="1">
    <citation type="submission" date="2019-09" db="EMBL/GenBank/DDBJ databases">
        <title>Distinct polysaccharide growth profiles of human intestinal Prevotella copri isolates.</title>
        <authorList>
            <person name="Fehlner-Peach H."/>
            <person name="Magnabosco C."/>
            <person name="Raghavan V."/>
            <person name="Scher J.U."/>
            <person name="Tett A."/>
            <person name="Cox L.M."/>
            <person name="Gottsegen C."/>
            <person name="Watters A."/>
            <person name="Wiltshire- Gordon J.D."/>
            <person name="Segata N."/>
            <person name="Bonneau R."/>
            <person name="Littman D.R."/>
        </authorList>
    </citation>
    <scope>NUCLEOTIDE SEQUENCE [LARGE SCALE GENOMIC DNA]</scope>
    <source>
        <strain evidence="3">iAQ1173</strain>
    </source>
</reference>
<sequence>MAFAFHNGNPLEEIRLPANITQFGKTTWHGASSFSNCKTLKSVILPEKLEEIRTSLFEGCSALTTLVIPNTVTKIGKNAFKESGLTQITLPESLTTIEASAFYKTKLETITIPKNVTKIPTGCFSLCENLREVILPNTLTTISQNAFEDCPILESINIPSSLENIEKRAFHLQKYKVGNRYACPQCGRKRCFARYINEQGHITFPDNVGRCDHEQCCGYHYSPSDYFKDYPDANSNDDWRYKTPIKECRKKKPLPTFIDSKLVEQTLHGYSVNPLYRYISTVFGKEETERLFALYKVGTSKKWGGSTIFWQIDVNGNVRTGKIMKYDDKTGHRIKNPHSLMTWVHPELKLPDFTLRQCFFGEHLLTDKTTTKTVAIVESKKTAIIATHFMSDFVWLATGGMNGCFNKDAVEVLSGREVVLVPDLGATDKWKSKLPLLQSICKQVLVSNILEDNATNEQKTNGLDIADFLLMTETPQMALQRLIKQHPPLQHLIDSLGLVLVEES</sequence>
<feature type="domain" description="DUF6371" evidence="1">
    <location>
        <begin position="273"/>
        <end position="424"/>
    </location>
</feature>
<protein>
    <submittedName>
        <fullName evidence="2">Leucine-rich repeat domain-containing protein</fullName>
    </submittedName>
</protein>
<dbReference type="InterPro" id="IPR047731">
    <property type="entry name" value="Zinc_ribbon_put"/>
</dbReference>
<dbReference type="NCBIfam" id="NF040506">
    <property type="entry name" value="PG0870_Nterm"/>
    <property type="match status" value="1"/>
</dbReference>
<dbReference type="Proteomes" id="UP000384372">
    <property type="component" value="Unassembled WGS sequence"/>
</dbReference>
<comment type="caution">
    <text evidence="2">The sequence shown here is derived from an EMBL/GenBank/DDBJ whole genome shotgun (WGS) entry which is preliminary data.</text>
</comment>
<dbReference type="InterPro" id="IPR026906">
    <property type="entry name" value="LRR_5"/>
</dbReference>
<evidence type="ECO:0000313" key="3">
    <source>
        <dbReference type="Proteomes" id="UP000384372"/>
    </source>
</evidence>
<proteinExistence type="predicted"/>
<dbReference type="Pfam" id="PF13306">
    <property type="entry name" value="LRR_5"/>
    <property type="match status" value="1"/>
</dbReference>
<dbReference type="EMBL" id="VZAD01000061">
    <property type="protein sequence ID" value="MQP11829.1"/>
    <property type="molecule type" value="Genomic_DNA"/>
</dbReference>
<keyword evidence="3" id="KW-1185">Reference proteome</keyword>
<dbReference type="SUPFAM" id="SSF52058">
    <property type="entry name" value="L domain-like"/>
    <property type="match status" value="1"/>
</dbReference>
<dbReference type="InterPro" id="IPR053139">
    <property type="entry name" value="Surface_bspA-like"/>
</dbReference>
<dbReference type="Pfam" id="PF19898">
    <property type="entry name" value="DUF6371"/>
    <property type="match status" value="1"/>
</dbReference>
<dbReference type="PANTHER" id="PTHR45661">
    <property type="entry name" value="SURFACE ANTIGEN"/>
    <property type="match status" value="1"/>
</dbReference>
<evidence type="ECO:0000313" key="2">
    <source>
        <dbReference type="EMBL" id="MQP11829.1"/>
    </source>
</evidence>
<accession>A0A6A7WBF3</accession>
<dbReference type="AlphaFoldDB" id="A0A6A7WBF3"/>
<name>A0A6A7WBF3_9BACT</name>
<dbReference type="InterPro" id="IPR045951">
    <property type="entry name" value="DUF6371"/>
</dbReference>
<dbReference type="PANTHER" id="PTHR45661:SF3">
    <property type="entry name" value="IG-LIKE DOMAIN-CONTAINING PROTEIN"/>
    <property type="match status" value="1"/>
</dbReference>